<feature type="region of interest" description="Disordered" evidence="5">
    <location>
        <begin position="330"/>
        <end position="359"/>
    </location>
</feature>
<evidence type="ECO:0000259" key="7">
    <source>
        <dbReference type="Pfam" id="PF00891"/>
    </source>
</evidence>
<evidence type="ECO:0000256" key="3">
    <source>
        <dbReference type="ARBA" id="ARBA00022691"/>
    </source>
</evidence>
<evidence type="ECO:0000256" key="1">
    <source>
        <dbReference type="ARBA" id="ARBA00022603"/>
    </source>
</evidence>
<dbReference type="InterPro" id="IPR016461">
    <property type="entry name" value="COMT-like"/>
</dbReference>
<dbReference type="SUPFAM" id="SSF46785">
    <property type="entry name" value="Winged helix' DNA-binding domain"/>
    <property type="match status" value="1"/>
</dbReference>
<dbReference type="InterPro" id="IPR036390">
    <property type="entry name" value="WH_DNA-bd_sf"/>
</dbReference>
<comment type="caution">
    <text evidence="9">The sequence shown here is derived from an EMBL/GenBank/DDBJ whole genome shotgun (WGS) entry which is preliminary data.</text>
</comment>
<evidence type="ECO:0000259" key="8">
    <source>
        <dbReference type="Pfam" id="PF08100"/>
    </source>
</evidence>
<reference evidence="9" key="2">
    <citation type="journal article" date="2024" name="Plant">
        <title>Genomic evolution and insights into agronomic trait innovations of Sesamum species.</title>
        <authorList>
            <person name="Miao H."/>
            <person name="Wang L."/>
            <person name="Qu L."/>
            <person name="Liu H."/>
            <person name="Sun Y."/>
            <person name="Le M."/>
            <person name="Wang Q."/>
            <person name="Wei S."/>
            <person name="Zheng Y."/>
            <person name="Lin W."/>
            <person name="Duan Y."/>
            <person name="Cao H."/>
            <person name="Xiong S."/>
            <person name="Wang X."/>
            <person name="Wei L."/>
            <person name="Li C."/>
            <person name="Ma Q."/>
            <person name="Ju M."/>
            <person name="Zhao R."/>
            <person name="Li G."/>
            <person name="Mu C."/>
            <person name="Tian Q."/>
            <person name="Mei H."/>
            <person name="Zhang T."/>
            <person name="Gao T."/>
            <person name="Zhang H."/>
        </authorList>
    </citation>
    <scope>NUCLEOTIDE SEQUENCE</scope>
    <source>
        <strain evidence="9">KEN8</strain>
    </source>
</reference>
<keyword evidence="2" id="KW-0808">Transferase</keyword>
<protein>
    <submittedName>
        <fullName evidence="9">O-methyltransferase 3</fullName>
    </submittedName>
</protein>
<gene>
    <name evidence="9" type="ORF">Scaly_0823300</name>
</gene>
<dbReference type="PANTHER" id="PTHR11746">
    <property type="entry name" value="O-METHYLTRANSFERASE"/>
    <property type="match status" value="1"/>
</dbReference>
<keyword evidence="6" id="KW-1133">Transmembrane helix</keyword>
<dbReference type="InterPro" id="IPR029063">
    <property type="entry name" value="SAM-dependent_MTases_sf"/>
</dbReference>
<keyword evidence="6" id="KW-0812">Transmembrane</keyword>
<dbReference type="GO" id="GO:0008757">
    <property type="term" value="F:S-adenosylmethionine-dependent methyltransferase activity"/>
    <property type="evidence" value="ECO:0007669"/>
    <property type="project" value="UniProtKB-ARBA"/>
</dbReference>
<keyword evidence="3" id="KW-0949">S-adenosyl-L-methionine</keyword>
<evidence type="ECO:0000256" key="5">
    <source>
        <dbReference type="SAM" id="MobiDB-lite"/>
    </source>
</evidence>
<dbReference type="Pfam" id="PF08100">
    <property type="entry name" value="Dimerisation"/>
    <property type="match status" value="1"/>
</dbReference>
<keyword evidence="1" id="KW-0489">Methyltransferase</keyword>
<dbReference type="SUPFAM" id="SSF53335">
    <property type="entry name" value="S-adenosyl-L-methionine-dependent methyltransferases"/>
    <property type="match status" value="1"/>
</dbReference>
<feature type="transmembrane region" description="Helical" evidence="6">
    <location>
        <begin position="441"/>
        <end position="462"/>
    </location>
</feature>
<evidence type="ECO:0000256" key="6">
    <source>
        <dbReference type="SAM" id="Phobius"/>
    </source>
</evidence>
<name>A0AAW2RA57_9LAMI</name>
<keyword evidence="6" id="KW-0472">Membrane</keyword>
<evidence type="ECO:0000313" key="9">
    <source>
        <dbReference type="EMBL" id="KAL0377057.1"/>
    </source>
</evidence>
<reference evidence="9" key="1">
    <citation type="submission" date="2020-06" db="EMBL/GenBank/DDBJ databases">
        <authorList>
            <person name="Li T."/>
            <person name="Hu X."/>
            <person name="Zhang T."/>
            <person name="Song X."/>
            <person name="Zhang H."/>
            <person name="Dai N."/>
            <person name="Sheng W."/>
            <person name="Hou X."/>
            <person name="Wei L."/>
        </authorList>
    </citation>
    <scope>NUCLEOTIDE SEQUENCE</scope>
    <source>
        <strain evidence="9">KEN8</strain>
        <tissue evidence="9">Leaf</tissue>
    </source>
</reference>
<evidence type="ECO:0000256" key="2">
    <source>
        <dbReference type="ARBA" id="ARBA00022679"/>
    </source>
</evidence>
<comment type="similarity">
    <text evidence="4">Belongs to the class I-like SAM-binding methyltransferase superfamily. Cation-independent O-methyltransferase family. COMT subfamily.</text>
</comment>
<dbReference type="GO" id="GO:0032259">
    <property type="term" value="P:methylation"/>
    <property type="evidence" value="ECO:0007669"/>
    <property type="project" value="UniProtKB-KW"/>
</dbReference>
<sequence length="522" mass="58194">MERVNQEQSSELLEAEARIWNLVFNHINSMSLKCATELGIPDVIHKHGGHMTLTELLDALPGVDKTKADCVYRLMQILVYSGFFVLEKIDSSSNYEEGYSLTPASRLLVGDHPFSMKPFVLCQLDPILTEPWQQLGRWFQNTEDHTAFQKANNGMSFWEQKERNPRFSHLFDQSMASDSPMVADVITRDCRHMFESLDSLIDVGGGTGTLAQAITEAFPQIHCTVLDLAPVIAGLEGTRNLKYIEGDMFKFIPPSDAVLFKEPAAAAEVGLLVSGDGGRPTQPVALAVAHGSEGDAVAHRIWAMRRPRFRSTASPSPDLGDGVALVSGRRRSPRPWEGRGWGGVGEGDGRPRRRPWKRRRRRSPRPFHWSLGDRREGEGVRWGGVAVGKRWVGVLLVDLASVHLNSWDKAHVGPVFYSDLYDLAFDLDHHDLFQKEDFLELLRVVVAIFMAATHSYINFLMFRKSITSRLSIVSYGCKGYSIVLAQGVFSGTILRSRPGFSLSLVPTNVRVALVCKSYSLIG</sequence>
<dbReference type="InterPro" id="IPR001077">
    <property type="entry name" value="COMT_C"/>
</dbReference>
<feature type="domain" description="O-methyltransferase C-terminal" evidence="7">
    <location>
        <begin position="132"/>
        <end position="261"/>
    </location>
</feature>
<organism evidence="9">
    <name type="scientific">Sesamum calycinum</name>
    <dbReference type="NCBI Taxonomy" id="2727403"/>
    <lineage>
        <taxon>Eukaryota</taxon>
        <taxon>Viridiplantae</taxon>
        <taxon>Streptophyta</taxon>
        <taxon>Embryophyta</taxon>
        <taxon>Tracheophyta</taxon>
        <taxon>Spermatophyta</taxon>
        <taxon>Magnoliopsida</taxon>
        <taxon>eudicotyledons</taxon>
        <taxon>Gunneridae</taxon>
        <taxon>Pentapetalae</taxon>
        <taxon>asterids</taxon>
        <taxon>lamiids</taxon>
        <taxon>Lamiales</taxon>
        <taxon>Pedaliaceae</taxon>
        <taxon>Sesamum</taxon>
    </lineage>
</organism>
<feature type="domain" description="O-methyltransferase dimerisation" evidence="8">
    <location>
        <begin position="20"/>
        <end position="109"/>
    </location>
</feature>
<proteinExistence type="inferred from homology"/>
<dbReference type="EMBL" id="JACGWM010000004">
    <property type="protein sequence ID" value="KAL0377057.1"/>
    <property type="molecule type" value="Genomic_DNA"/>
</dbReference>
<dbReference type="InterPro" id="IPR036388">
    <property type="entry name" value="WH-like_DNA-bd_sf"/>
</dbReference>
<dbReference type="GO" id="GO:0008171">
    <property type="term" value="F:O-methyltransferase activity"/>
    <property type="evidence" value="ECO:0007669"/>
    <property type="project" value="InterPro"/>
</dbReference>
<dbReference type="Pfam" id="PF00891">
    <property type="entry name" value="Methyltransf_2"/>
    <property type="match status" value="1"/>
</dbReference>
<dbReference type="GO" id="GO:0046983">
    <property type="term" value="F:protein dimerization activity"/>
    <property type="evidence" value="ECO:0007669"/>
    <property type="project" value="InterPro"/>
</dbReference>
<dbReference type="InterPro" id="IPR012967">
    <property type="entry name" value="COMT_dimerisation"/>
</dbReference>
<evidence type="ECO:0000256" key="4">
    <source>
        <dbReference type="ARBA" id="ARBA00034481"/>
    </source>
</evidence>
<dbReference type="FunFam" id="1.10.10.10:FF:000213">
    <property type="entry name" value="Coniferyl alcohol 9-O-methyltransferase"/>
    <property type="match status" value="1"/>
</dbReference>
<dbReference type="Gene3D" id="3.40.50.150">
    <property type="entry name" value="Vaccinia Virus protein VP39"/>
    <property type="match status" value="1"/>
</dbReference>
<dbReference type="PROSITE" id="PS51683">
    <property type="entry name" value="SAM_OMT_II"/>
    <property type="match status" value="1"/>
</dbReference>
<dbReference type="Gene3D" id="1.10.10.10">
    <property type="entry name" value="Winged helix-like DNA-binding domain superfamily/Winged helix DNA-binding domain"/>
    <property type="match status" value="1"/>
</dbReference>
<dbReference type="AlphaFoldDB" id="A0AAW2RA57"/>
<accession>A0AAW2RA57</accession>